<dbReference type="GO" id="GO:0006351">
    <property type="term" value="P:DNA-templated transcription"/>
    <property type="evidence" value="ECO:0007669"/>
    <property type="project" value="InterPro"/>
</dbReference>
<dbReference type="Proteomes" id="UP000183567">
    <property type="component" value="Unassembled WGS sequence"/>
</dbReference>
<sequence>MVIPRSINIQRAPDPKSSNPVFDDVMLIKNGEIIFGIVEKKTVGALQGGLMHVVFCKKGLEATHDQIIATFLSLFVYECKYSALEEKN</sequence>
<dbReference type="STRING" id="180088.A0A1J8QQB1"/>
<evidence type="ECO:0000256" key="4">
    <source>
        <dbReference type="ARBA" id="ARBA00022695"/>
    </source>
</evidence>
<keyword evidence="8" id="KW-1185">Reference proteome</keyword>
<keyword evidence="5" id="KW-0804">Transcription</keyword>
<organism evidence="7 8">
    <name type="scientific">Rhizopogon vesiculosus</name>
    <dbReference type="NCBI Taxonomy" id="180088"/>
    <lineage>
        <taxon>Eukaryota</taxon>
        <taxon>Fungi</taxon>
        <taxon>Dikarya</taxon>
        <taxon>Basidiomycota</taxon>
        <taxon>Agaricomycotina</taxon>
        <taxon>Agaricomycetes</taxon>
        <taxon>Agaricomycetidae</taxon>
        <taxon>Boletales</taxon>
        <taxon>Suillineae</taxon>
        <taxon>Rhizopogonaceae</taxon>
        <taxon>Rhizopogon</taxon>
    </lineage>
</organism>
<dbReference type="Pfam" id="PF04983">
    <property type="entry name" value="RNA_pol_Rpb1_3"/>
    <property type="match status" value="1"/>
</dbReference>
<protein>
    <recommendedName>
        <fullName evidence="1">DNA-directed RNA polymerase</fullName>
        <ecNumber evidence="1">2.7.7.6</ecNumber>
    </recommendedName>
</protein>
<proteinExistence type="predicted"/>
<dbReference type="GO" id="GO:0000428">
    <property type="term" value="C:DNA-directed RNA polymerase complex"/>
    <property type="evidence" value="ECO:0007669"/>
    <property type="project" value="UniProtKB-KW"/>
</dbReference>
<accession>A0A1J8QQB1</accession>
<dbReference type="SUPFAM" id="SSF64484">
    <property type="entry name" value="beta and beta-prime subunits of DNA dependent RNA-polymerase"/>
    <property type="match status" value="1"/>
</dbReference>
<gene>
    <name evidence="7" type="ORF">AZE42_13328</name>
</gene>
<dbReference type="EMBL" id="LVVM01002987">
    <property type="protein sequence ID" value="OJA15608.1"/>
    <property type="molecule type" value="Genomic_DNA"/>
</dbReference>
<dbReference type="InterPro" id="IPR007066">
    <property type="entry name" value="RNA_pol_Rpb1_3"/>
</dbReference>
<evidence type="ECO:0000256" key="5">
    <source>
        <dbReference type="ARBA" id="ARBA00023163"/>
    </source>
</evidence>
<feature type="domain" description="RNA polymerase Rpb1" evidence="6">
    <location>
        <begin position="1"/>
        <end position="67"/>
    </location>
</feature>
<keyword evidence="2" id="KW-0240">DNA-directed RNA polymerase</keyword>
<keyword evidence="4" id="KW-0548">Nucleotidyltransferase</keyword>
<dbReference type="GO" id="GO:0003899">
    <property type="term" value="F:DNA-directed RNA polymerase activity"/>
    <property type="evidence" value="ECO:0007669"/>
    <property type="project" value="UniProtKB-EC"/>
</dbReference>
<dbReference type="EC" id="2.7.7.6" evidence="1"/>
<reference evidence="7 8" key="1">
    <citation type="submission" date="2016-03" db="EMBL/GenBank/DDBJ databases">
        <title>Comparative genomics of the ectomycorrhizal sister species Rhizopogon vinicolor and Rhizopogon vesiculosus (Basidiomycota: Boletales) reveals a divergence of the mating type B locus.</title>
        <authorList>
            <person name="Mujic A.B."/>
            <person name="Kuo A."/>
            <person name="Tritt A."/>
            <person name="Lipzen A."/>
            <person name="Chen C."/>
            <person name="Johnson J."/>
            <person name="Sharma A."/>
            <person name="Barry K."/>
            <person name="Grigoriev I.V."/>
            <person name="Spatafora J.W."/>
        </authorList>
    </citation>
    <scope>NUCLEOTIDE SEQUENCE [LARGE SCALE GENOMIC DNA]</scope>
    <source>
        <strain evidence="7 8">AM-OR11-056</strain>
    </source>
</reference>
<evidence type="ECO:0000259" key="6">
    <source>
        <dbReference type="Pfam" id="PF04983"/>
    </source>
</evidence>
<evidence type="ECO:0000313" key="7">
    <source>
        <dbReference type="EMBL" id="OJA15608.1"/>
    </source>
</evidence>
<dbReference type="Gene3D" id="1.10.274.100">
    <property type="entry name" value="RNA polymerase Rpb1, domain 3"/>
    <property type="match status" value="1"/>
</dbReference>
<name>A0A1J8QQB1_9AGAM</name>
<evidence type="ECO:0000256" key="3">
    <source>
        <dbReference type="ARBA" id="ARBA00022679"/>
    </source>
</evidence>
<dbReference type="InterPro" id="IPR042102">
    <property type="entry name" value="RNA_pol_Rpb1_3_sf"/>
</dbReference>
<keyword evidence="3" id="KW-0808">Transferase</keyword>
<evidence type="ECO:0000313" key="8">
    <source>
        <dbReference type="Proteomes" id="UP000183567"/>
    </source>
</evidence>
<dbReference type="AlphaFoldDB" id="A0A1J8QQB1"/>
<dbReference type="GO" id="GO:0003677">
    <property type="term" value="F:DNA binding"/>
    <property type="evidence" value="ECO:0007669"/>
    <property type="project" value="InterPro"/>
</dbReference>
<evidence type="ECO:0000256" key="1">
    <source>
        <dbReference type="ARBA" id="ARBA00012418"/>
    </source>
</evidence>
<comment type="caution">
    <text evidence="7">The sequence shown here is derived from an EMBL/GenBank/DDBJ whole genome shotgun (WGS) entry which is preliminary data.</text>
</comment>
<evidence type="ECO:0000256" key="2">
    <source>
        <dbReference type="ARBA" id="ARBA00022478"/>
    </source>
</evidence>
<dbReference type="OrthoDB" id="2684669at2759"/>